<dbReference type="PANTHER" id="PTHR30154:SF34">
    <property type="entry name" value="TRANSCRIPTIONAL REGULATOR AZLB"/>
    <property type="match status" value="1"/>
</dbReference>
<reference evidence="5 6" key="1">
    <citation type="submission" date="2015-01" db="EMBL/GenBank/DDBJ databases">
        <title>Draft genome sequence of Pedobacter sp. NL19 isolated from sludge of an effluent treatment pond in an abandoned uranium mine.</title>
        <authorList>
            <person name="Santos T."/>
            <person name="Caetano T."/>
            <person name="Covas C."/>
            <person name="Cruz A."/>
            <person name="Mendo S."/>
        </authorList>
    </citation>
    <scope>NUCLEOTIDE SEQUENCE [LARGE SCALE GENOMIC DNA]</scope>
    <source>
        <strain evidence="5 6">NL19</strain>
    </source>
</reference>
<dbReference type="OrthoDB" id="762638at2"/>
<feature type="domain" description="HTH asnC-type" evidence="4">
    <location>
        <begin position="5"/>
        <end position="71"/>
    </location>
</feature>
<dbReference type="InterPro" id="IPR000485">
    <property type="entry name" value="AsnC-type_HTH_dom"/>
</dbReference>
<sequence length="153" mass="17297">MEKKLDRLDISILKLLQEDSSRPHKQMAGILNVSSTTICDRIRRLKQGGYIVTSVAVLNRRKLKQEVLAFIHLKLSHCSDEIINTFKDDISAIKEVCECSTITGLYNIKLKIITTDNTSFSGVQRNIANIKNVQALESYVVLDNIINDIGFNF</sequence>
<dbReference type="InterPro" id="IPR019888">
    <property type="entry name" value="Tscrpt_reg_AsnC-like"/>
</dbReference>
<dbReference type="Proteomes" id="UP000032049">
    <property type="component" value="Unassembled WGS sequence"/>
</dbReference>
<dbReference type="RefSeq" id="WP_041880348.1">
    <property type="nucleotide sequence ID" value="NZ_CP157278.1"/>
</dbReference>
<comment type="caution">
    <text evidence="5">The sequence shown here is derived from an EMBL/GenBank/DDBJ whole genome shotgun (WGS) entry which is preliminary data.</text>
</comment>
<keyword evidence="3" id="KW-0804">Transcription</keyword>
<dbReference type="EMBL" id="JXRA01000029">
    <property type="protein sequence ID" value="KIO77787.1"/>
    <property type="molecule type" value="Genomic_DNA"/>
</dbReference>
<dbReference type="Pfam" id="PF01037">
    <property type="entry name" value="AsnC_trans_reg"/>
    <property type="match status" value="1"/>
</dbReference>
<dbReference type="Pfam" id="PF13404">
    <property type="entry name" value="HTH_AsnC-type"/>
    <property type="match status" value="1"/>
</dbReference>
<dbReference type="Gene3D" id="1.10.10.10">
    <property type="entry name" value="Winged helix-like DNA-binding domain superfamily/Winged helix DNA-binding domain"/>
    <property type="match status" value="1"/>
</dbReference>
<proteinExistence type="predicted"/>
<dbReference type="Gene3D" id="3.30.70.920">
    <property type="match status" value="1"/>
</dbReference>
<dbReference type="GO" id="GO:0005829">
    <property type="term" value="C:cytosol"/>
    <property type="evidence" value="ECO:0007669"/>
    <property type="project" value="TreeGrafter"/>
</dbReference>
<evidence type="ECO:0000256" key="1">
    <source>
        <dbReference type="ARBA" id="ARBA00023015"/>
    </source>
</evidence>
<keyword evidence="6" id="KW-1185">Reference proteome</keyword>
<dbReference type="InterPro" id="IPR019885">
    <property type="entry name" value="Tscrpt_reg_HTH_AsnC-type_CS"/>
</dbReference>
<accession>A0A0D0GKQ4</accession>
<dbReference type="PROSITE" id="PS00519">
    <property type="entry name" value="HTH_ASNC_1"/>
    <property type="match status" value="1"/>
</dbReference>
<dbReference type="SUPFAM" id="SSF46785">
    <property type="entry name" value="Winged helix' DNA-binding domain"/>
    <property type="match status" value="1"/>
</dbReference>
<dbReference type="PROSITE" id="PS50956">
    <property type="entry name" value="HTH_ASNC_2"/>
    <property type="match status" value="1"/>
</dbReference>
<evidence type="ECO:0000313" key="6">
    <source>
        <dbReference type="Proteomes" id="UP000032049"/>
    </source>
</evidence>
<dbReference type="InterPro" id="IPR019887">
    <property type="entry name" value="Tscrpt_reg_AsnC/Lrp_C"/>
</dbReference>
<protein>
    <recommendedName>
        <fullName evidence="4">HTH asnC-type domain-containing protein</fullName>
    </recommendedName>
</protein>
<name>A0A0D0GKQ4_9SPHI</name>
<keyword evidence="1" id="KW-0805">Transcription regulation</keyword>
<evidence type="ECO:0000256" key="3">
    <source>
        <dbReference type="ARBA" id="ARBA00023163"/>
    </source>
</evidence>
<dbReference type="SMART" id="SM00344">
    <property type="entry name" value="HTH_ASNC"/>
    <property type="match status" value="1"/>
</dbReference>
<dbReference type="InterPro" id="IPR036390">
    <property type="entry name" value="WH_DNA-bd_sf"/>
</dbReference>
<evidence type="ECO:0000259" key="4">
    <source>
        <dbReference type="PROSITE" id="PS50956"/>
    </source>
</evidence>
<gene>
    <name evidence="5" type="ORF">TH53_07650</name>
</gene>
<dbReference type="PRINTS" id="PR00033">
    <property type="entry name" value="HTHASNC"/>
</dbReference>
<dbReference type="SUPFAM" id="SSF54909">
    <property type="entry name" value="Dimeric alpha+beta barrel"/>
    <property type="match status" value="1"/>
</dbReference>
<dbReference type="STRING" id="1503925.TH53_07650"/>
<organism evidence="5 6">
    <name type="scientific">Pedobacter lusitanus</name>
    <dbReference type="NCBI Taxonomy" id="1503925"/>
    <lineage>
        <taxon>Bacteria</taxon>
        <taxon>Pseudomonadati</taxon>
        <taxon>Bacteroidota</taxon>
        <taxon>Sphingobacteriia</taxon>
        <taxon>Sphingobacteriales</taxon>
        <taxon>Sphingobacteriaceae</taxon>
        <taxon>Pedobacter</taxon>
    </lineage>
</organism>
<dbReference type="GO" id="GO:0043200">
    <property type="term" value="P:response to amino acid"/>
    <property type="evidence" value="ECO:0007669"/>
    <property type="project" value="TreeGrafter"/>
</dbReference>
<dbReference type="PANTHER" id="PTHR30154">
    <property type="entry name" value="LEUCINE-RESPONSIVE REGULATORY PROTEIN"/>
    <property type="match status" value="1"/>
</dbReference>
<dbReference type="GO" id="GO:0043565">
    <property type="term" value="F:sequence-specific DNA binding"/>
    <property type="evidence" value="ECO:0007669"/>
    <property type="project" value="InterPro"/>
</dbReference>
<evidence type="ECO:0000313" key="5">
    <source>
        <dbReference type="EMBL" id="KIO77787.1"/>
    </source>
</evidence>
<dbReference type="AlphaFoldDB" id="A0A0D0GKQ4"/>
<evidence type="ECO:0000256" key="2">
    <source>
        <dbReference type="ARBA" id="ARBA00023125"/>
    </source>
</evidence>
<dbReference type="InterPro" id="IPR036388">
    <property type="entry name" value="WH-like_DNA-bd_sf"/>
</dbReference>
<keyword evidence="2" id="KW-0238">DNA-binding</keyword>
<dbReference type="InterPro" id="IPR011008">
    <property type="entry name" value="Dimeric_a/b-barrel"/>
</dbReference>